<dbReference type="SUPFAM" id="SSF50729">
    <property type="entry name" value="PH domain-like"/>
    <property type="match status" value="1"/>
</dbReference>
<feature type="compositionally biased region" description="Polar residues" evidence="3">
    <location>
        <begin position="1215"/>
        <end position="1230"/>
    </location>
</feature>
<feature type="region of interest" description="Disordered" evidence="3">
    <location>
        <begin position="72"/>
        <end position="141"/>
    </location>
</feature>
<feature type="compositionally biased region" description="Basic and acidic residues" evidence="3">
    <location>
        <begin position="587"/>
        <end position="597"/>
    </location>
</feature>
<feature type="compositionally biased region" description="Low complexity" evidence="3">
    <location>
        <begin position="382"/>
        <end position="397"/>
    </location>
</feature>
<feature type="region of interest" description="Disordered" evidence="3">
    <location>
        <begin position="182"/>
        <end position="285"/>
    </location>
</feature>
<feature type="compositionally biased region" description="Polar residues" evidence="3">
    <location>
        <begin position="408"/>
        <end position="417"/>
    </location>
</feature>
<keyword evidence="6" id="KW-1185">Reference proteome</keyword>
<feature type="compositionally biased region" description="Basic and acidic residues" evidence="3">
    <location>
        <begin position="226"/>
        <end position="242"/>
    </location>
</feature>
<organism evidence="5 6">
    <name type="scientific">Candida maltosa (strain Xu316)</name>
    <name type="common">Yeast</name>
    <dbReference type="NCBI Taxonomy" id="1245528"/>
    <lineage>
        <taxon>Eukaryota</taxon>
        <taxon>Fungi</taxon>
        <taxon>Dikarya</taxon>
        <taxon>Ascomycota</taxon>
        <taxon>Saccharomycotina</taxon>
        <taxon>Pichiomycetes</taxon>
        <taxon>Debaryomycetaceae</taxon>
        <taxon>Candida/Lodderomyces clade</taxon>
        <taxon>Candida</taxon>
    </lineage>
</organism>
<dbReference type="CDD" id="cd13278">
    <property type="entry name" value="PH_Bud4"/>
    <property type="match status" value="1"/>
</dbReference>
<accession>M3ING0</accession>
<feature type="compositionally biased region" description="Basic and acidic residues" evidence="3">
    <location>
        <begin position="132"/>
        <end position="141"/>
    </location>
</feature>
<evidence type="ECO:0000313" key="6">
    <source>
        <dbReference type="Proteomes" id="UP000011777"/>
    </source>
</evidence>
<comment type="caution">
    <text evidence="5">The sequence shown here is derived from an EMBL/GenBank/DDBJ whole genome shotgun (WGS) entry which is preliminary data.</text>
</comment>
<feature type="compositionally biased region" description="Basic and acidic residues" evidence="3">
    <location>
        <begin position="648"/>
        <end position="665"/>
    </location>
</feature>
<dbReference type="InterPro" id="IPR001849">
    <property type="entry name" value="PH_domain"/>
</dbReference>
<dbReference type="Pfam" id="PF00169">
    <property type="entry name" value="PH"/>
    <property type="match status" value="1"/>
</dbReference>
<feature type="compositionally biased region" description="Polar residues" evidence="3">
    <location>
        <begin position="72"/>
        <end position="89"/>
    </location>
</feature>
<evidence type="ECO:0000313" key="5">
    <source>
        <dbReference type="EMBL" id="EMG47941.1"/>
    </source>
</evidence>
<feature type="region of interest" description="Disordered" evidence="3">
    <location>
        <begin position="556"/>
        <end position="575"/>
    </location>
</feature>
<dbReference type="PANTHER" id="PTHR36100:SF1">
    <property type="entry name" value="BUD SITE SELECTION PROTEIN 4"/>
    <property type="match status" value="1"/>
</dbReference>
<dbReference type="Proteomes" id="UP000011777">
    <property type="component" value="Unassembled WGS sequence"/>
</dbReference>
<keyword evidence="2" id="KW-0131">Cell cycle</keyword>
<sequence length="1600" mass="181542">MSVYSEGEEESRNLISPSHSTTTDFFKHENTFLNWIHNSFNKKKQTTLLTTSPNFEESVDLMLKEMNLDPTKLSNTQTQDSSSIFNSPTKPLKFPRTNSKPLLDPNSSSDTYTSDQDPEKQSPSQKQQQQEQQKENSFDRNFDIDNSIDLQQTIAINRNTPITTNISTFDQIDEFSFQTPMTSTTDLNKINDNRPTYINTSPSKSIMKKTPTASPKKVAFTATNPEVHHYPDNADVSEEKTSSNDNTATPKIFPIQHKWKAPDFNYSDDDNSASIPPTPPPHTSTQSFAQLINEHAQRDEEQGTLSQLNVRHDNLSLDEKINSYLGHHENSNVTELDTHLQDLQEASKHKTESNIYDLSLSIKSGKPDMENPLNSLSNPDTQLRSSGSSQSSLQSLRDNNRTLESVPGSPTKSNRGLSVNDGLKGLSDDIVESLLPRDESDRMLSMKALPTKKTQVSSDDQLDSFDRSYTNTEQSILNLLVSASHSQLSLHQEDPKIKKEPGLTTTTDKEIIVKNQPVMEEPIKVKQEYDPFIKQEQSVHVSTITGLTPKEEVDQYNQEHGIEEQEEEPSDITNGSTRMSIQFHVDSQWKLEDSNDGDREDNDEFSRMEKSEILHDVAQSSTDSIDYRDASSELLSKVSLSKTLAPPRAEEVEVKQEPEQEQEEVTKDSLNDNILANSSNIMPQEEITLPPVEQNDYSSFNELTKNMDSYSTFEESLSAEHDLDTKPVSFISIWHKQEKQKKKQMYKVPTQQIIADYQKYKQETEEKRKSSTDNVKIPPTLQSRKFKEVNVMSRRVVSPDMFDLQVSEFLPELSQDSGFEGLNFANYTQNQNKGRNITPLSTQNVLSNIDNDPTIVEPPQPKSYSEIRQARRLSSGNRLHVQQPVQHQQQPQHQETIPFSTKRKSRFRVPTFEIRRTSSALSPRDMYNDIFDDFGSGKPTAPPTIKAEGMRTLPSMDKDDVKRILSAKKGMTQEEYTNAKFVDQEVHPKKNSIVNNPELKYEELQQSASIHNATFDSSPSGQNSENNTILPYFADELRKPPSAFLSANQLFNEQDSYPTRQSSVLIRPSANNSSVLPEPDFELINSPEKRPNVVTGSGYTSISGSASSSPLETIGGGSPASSSPNDDLNIHKDELGDVLVNVPDRPSTPKLQQQQQQVTSPKKSPIKIGSPMKVVKKNDNPIQPARKSFDGDEIVNQKLRDGPLSPVDDDEQHKPSTVSVPSEYTDAASTQQPQPHQESHHHHKKYVTDEDAIQEDKLEERGKLFFRVLGFKNINLPDIKDHNGKLSLTLDNGVHSVTTPYYIMDNHKVAIGKEFELTVGDSLEFILTMKLSYEKPRGKLVEVTERKVVKSKKRLSRIFGSKDIITTTKFVPTEAKDSWAGKFAQDGSFARCYIDLQQFEDKITGKALQFDLNCFNEWETINGGVQKRKPYNIGQLEVKMLFVPRSDPREVLPTSIRTAYESIDELNEELHTTHEGYLHQEGGDCPIYKRRFFKLQGTSLLAHNETTHKTRAKINLSKVVDIIFVDKENINRSNYRNFSDVLLVENSFKIKFANGELIDFCAANKKEMNQWIDILESIVYRNRFRRQPWVNLMLKENNYV</sequence>
<feature type="compositionally biased region" description="Polar residues" evidence="3">
    <location>
        <begin position="182"/>
        <end position="204"/>
    </location>
</feature>
<dbReference type="InterPro" id="IPR011993">
    <property type="entry name" value="PH-like_dom_sf"/>
</dbReference>
<name>M3ING0_CANMX</name>
<dbReference type="GO" id="GO:0000142">
    <property type="term" value="C:cellular bud neck contractile ring"/>
    <property type="evidence" value="ECO:0007669"/>
    <property type="project" value="TreeGrafter"/>
</dbReference>
<dbReference type="HOGENOM" id="CLU_240532_0_0_1"/>
<gene>
    <name evidence="5" type="ORF">G210_1591</name>
</gene>
<dbReference type="STRING" id="1245528.M3ING0"/>
<dbReference type="PROSITE" id="PS50003">
    <property type="entry name" value="PH_DOMAIN"/>
    <property type="match status" value="1"/>
</dbReference>
<feature type="region of interest" description="Disordered" evidence="3">
    <location>
        <begin position="362"/>
        <end position="423"/>
    </location>
</feature>
<dbReference type="eggNOG" id="ENOG502REBM">
    <property type="taxonomic scope" value="Eukaryota"/>
</dbReference>
<dbReference type="Gene3D" id="2.30.29.30">
    <property type="entry name" value="Pleckstrin-homology domain (PH domain)/Phosphotyrosine-binding domain (PTB)"/>
    <property type="match status" value="1"/>
</dbReference>
<feature type="region of interest" description="Disordered" evidence="3">
    <location>
        <begin position="645"/>
        <end position="665"/>
    </location>
</feature>
<feature type="region of interest" description="Disordered" evidence="3">
    <location>
        <begin position="585"/>
        <end position="604"/>
    </location>
</feature>
<feature type="region of interest" description="Disordered" evidence="3">
    <location>
        <begin position="1068"/>
        <end position="1251"/>
    </location>
</feature>
<proteinExistence type="predicted"/>
<evidence type="ECO:0000256" key="2">
    <source>
        <dbReference type="ARBA" id="ARBA00023306"/>
    </source>
</evidence>
<reference evidence="5 6" key="1">
    <citation type="submission" date="2013-02" db="EMBL/GenBank/DDBJ databases">
        <title>Genome sequence of Candida maltosa Xu316, a potential industrial strain for xylitol and ethanol production.</title>
        <authorList>
            <person name="Yu J."/>
            <person name="Wang Q."/>
            <person name="Geng X."/>
            <person name="Bao W."/>
            <person name="He P."/>
            <person name="Cai J."/>
        </authorList>
    </citation>
    <scope>NUCLEOTIDE SEQUENCE [LARGE SCALE GENOMIC DNA]</scope>
    <source>
        <strain evidence="6">Xu316</strain>
    </source>
</reference>
<evidence type="ECO:0000256" key="3">
    <source>
        <dbReference type="SAM" id="MobiDB-lite"/>
    </source>
</evidence>
<keyword evidence="1" id="KW-0132">Cell division</keyword>
<feature type="region of interest" description="Disordered" evidence="3">
    <location>
        <begin position="441"/>
        <end position="462"/>
    </location>
</feature>
<dbReference type="GO" id="GO:0007120">
    <property type="term" value="P:axial cellular bud site selection"/>
    <property type="evidence" value="ECO:0007669"/>
    <property type="project" value="TreeGrafter"/>
</dbReference>
<feature type="compositionally biased region" description="Low complexity" evidence="3">
    <location>
        <begin position="121"/>
        <end position="131"/>
    </location>
</feature>
<dbReference type="PANTHER" id="PTHR36100">
    <property type="entry name" value="BUD SITE SELECTION PROTEIN 4"/>
    <property type="match status" value="1"/>
</dbReference>
<dbReference type="OrthoDB" id="2123378at2759"/>
<dbReference type="GO" id="GO:0097271">
    <property type="term" value="P:protein localization to bud neck"/>
    <property type="evidence" value="ECO:0007669"/>
    <property type="project" value="TreeGrafter"/>
</dbReference>
<feature type="compositionally biased region" description="Polar residues" evidence="3">
    <location>
        <begin position="96"/>
        <end position="115"/>
    </location>
</feature>
<protein>
    <recommendedName>
        <fullName evidence="4">PH domain-containing protein</fullName>
    </recommendedName>
</protein>
<evidence type="ECO:0000256" key="1">
    <source>
        <dbReference type="ARBA" id="ARBA00022618"/>
    </source>
</evidence>
<feature type="compositionally biased region" description="Low complexity" evidence="3">
    <location>
        <begin position="1096"/>
        <end position="1109"/>
    </location>
</feature>
<feature type="region of interest" description="Disordered" evidence="3">
    <location>
        <begin position="1"/>
        <end position="20"/>
    </location>
</feature>
<dbReference type="InterPro" id="IPR052007">
    <property type="entry name" value="Bud4"/>
</dbReference>
<evidence type="ECO:0000259" key="4">
    <source>
        <dbReference type="PROSITE" id="PS50003"/>
    </source>
</evidence>
<dbReference type="EMBL" id="AOGT01001326">
    <property type="protein sequence ID" value="EMG47941.1"/>
    <property type="molecule type" value="Genomic_DNA"/>
</dbReference>
<feature type="domain" description="PH" evidence="4">
    <location>
        <begin position="1471"/>
        <end position="1580"/>
    </location>
</feature>
<feature type="compositionally biased region" description="Polar residues" evidence="3">
    <location>
        <begin position="372"/>
        <end position="381"/>
    </location>
</feature>
<dbReference type="GO" id="GO:0005525">
    <property type="term" value="F:GTP binding"/>
    <property type="evidence" value="ECO:0007669"/>
    <property type="project" value="TreeGrafter"/>
</dbReference>
<dbReference type="OMA" id="CFNEWET"/>
<dbReference type="SMART" id="SM00233">
    <property type="entry name" value="PH"/>
    <property type="match status" value="1"/>
</dbReference>